<dbReference type="Proteomes" id="UP000179052">
    <property type="component" value="Unassembled WGS sequence"/>
</dbReference>
<evidence type="ECO:0000313" key="2">
    <source>
        <dbReference type="EMBL" id="OHA11045.1"/>
    </source>
</evidence>
<dbReference type="PIRSF" id="PIRSF018297">
    <property type="entry name" value="Doc"/>
    <property type="match status" value="1"/>
</dbReference>
<dbReference type="NCBIfam" id="TIGR01550">
    <property type="entry name" value="DOC_P1"/>
    <property type="match status" value="1"/>
</dbReference>
<dbReference type="EMBL" id="MHQV01000015">
    <property type="protein sequence ID" value="OHA11045.1"/>
    <property type="molecule type" value="Genomic_DNA"/>
</dbReference>
<comment type="caution">
    <text evidence="2">The sequence shown here is derived from an EMBL/GenBank/DDBJ whole genome shotgun (WGS) entry which is preliminary data.</text>
</comment>
<proteinExistence type="predicted"/>
<dbReference type="Gene3D" id="1.20.120.1870">
    <property type="entry name" value="Fic/DOC protein, Fido domain"/>
    <property type="match status" value="1"/>
</dbReference>
<evidence type="ECO:0000313" key="3">
    <source>
        <dbReference type="Proteomes" id="UP000179052"/>
    </source>
</evidence>
<name>A0A1G2LHE8_9BACT</name>
<dbReference type="InterPro" id="IPR036597">
    <property type="entry name" value="Fido-like_dom_sf"/>
</dbReference>
<dbReference type="InterPro" id="IPR003812">
    <property type="entry name" value="Fido"/>
</dbReference>
<dbReference type="Pfam" id="PF02661">
    <property type="entry name" value="Fic"/>
    <property type="match status" value="1"/>
</dbReference>
<gene>
    <name evidence="2" type="ORF">A3H71_03280</name>
</gene>
<dbReference type="AlphaFoldDB" id="A0A1G2LHE8"/>
<dbReference type="PROSITE" id="PS51459">
    <property type="entry name" value="FIDO"/>
    <property type="match status" value="1"/>
</dbReference>
<dbReference type="InterPro" id="IPR053737">
    <property type="entry name" value="Type_II_TA_Toxin"/>
</dbReference>
<dbReference type="PANTHER" id="PTHR39426:SF1">
    <property type="entry name" value="HOMOLOGY TO DEATH-ON-CURING PROTEIN OF PHAGE P1"/>
    <property type="match status" value="1"/>
</dbReference>
<dbReference type="InterPro" id="IPR006440">
    <property type="entry name" value="Doc"/>
</dbReference>
<reference evidence="2 3" key="1">
    <citation type="journal article" date="2016" name="Nat. Commun.">
        <title>Thousands of microbial genomes shed light on interconnected biogeochemical processes in an aquifer system.</title>
        <authorList>
            <person name="Anantharaman K."/>
            <person name="Brown C.T."/>
            <person name="Hug L.A."/>
            <person name="Sharon I."/>
            <person name="Castelle C.J."/>
            <person name="Probst A.J."/>
            <person name="Thomas B.C."/>
            <person name="Singh A."/>
            <person name="Wilkins M.J."/>
            <person name="Karaoz U."/>
            <person name="Brodie E.L."/>
            <person name="Williams K.H."/>
            <person name="Hubbard S.S."/>
            <person name="Banfield J.F."/>
        </authorList>
    </citation>
    <scope>NUCLEOTIDE SEQUENCE [LARGE SCALE GENOMIC DNA]</scope>
</reference>
<evidence type="ECO:0000259" key="1">
    <source>
        <dbReference type="PROSITE" id="PS51459"/>
    </source>
</evidence>
<dbReference type="STRING" id="1802283.A3H71_03280"/>
<feature type="domain" description="Fido" evidence="1">
    <location>
        <begin position="4"/>
        <end position="122"/>
    </location>
</feature>
<dbReference type="PANTHER" id="PTHR39426">
    <property type="entry name" value="HOMOLOGY TO DEATH-ON-CURING PROTEIN OF PHAGE P1"/>
    <property type="match status" value="1"/>
</dbReference>
<sequence length="132" mass="14799">MQYLSSEDILLIHSVAIDETGGSHGVRDRHALLLLEDLPKQRIFGKELYPSVFVKAAVYARNIIFSHPFIDGNKRTAMISADVFLQLNGYAIVVPVGGVEHFAISIIIKRLGLDAIAEWFKKNAKKLPKRRT</sequence>
<organism evidence="2 3">
    <name type="scientific">Candidatus Sungbacteria bacterium RIFCSPLOWO2_02_FULL_48_13b</name>
    <dbReference type="NCBI Taxonomy" id="1802283"/>
    <lineage>
        <taxon>Bacteria</taxon>
        <taxon>Candidatus Sungiibacteriota</taxon>
    </lineage>
</organism>
<dbReference type="SUPFAM" id="SSF140931">
    <property type="entry name" value="Fic-like"/>
    <property type="match status" value="1"/>
</dbReference>
<accession>A0A1G2LHE8</accession>
<dbReference type="GO" id="GO:0016301">
    <property type="term" value="F:kinase activity"/>
    <property type="evidence" value="ECO:0007669"/>
    <property type="project" value="InterPro"/>
</dbReference>
<protein>
    <recommendedName>
        <fullName evidence="1">Fido domain-containing protein</fullName>
    </recommendedName>
</protein>